<sequence length="122" mass="13773">MAYDKDILGRLARSRFRSRFKLSAAERSYANTKGRSTILRHTRDFVALRLASAHPHNDGKQTPMRGHPAFVAQHATATCCPSCLQKWHSIETGRQMSDAEQEEVVSLIMTWIDRQMRSGATG</sequence>
<gene>
    <name evidence="1" type="ORF">OU682_20845</name>
</gene>
<dbReference type="Proteomes" id="UP001149822">
    <property type="component" value="Unassembled WGS sequence"/>
</dbReference>
<protein>
    <submittedName>
        <fullName evidence="1">DUF4186 domain-containing protein</fullName>
    </submittedName>
</protein>
<keyword evidence="2" id="KW-1185">Reference proteome</keyword>
<accession>A0ABT4JBH3</accession>
<comment type="caution">
    <text evidence="1">The sequence shown here is derived from an EMBL/GenBank/DDBJ whole genome shotgun (WGS) entry which is preliminary data.</text>
</comment>
<organism evidence="1 2">
    <name type="scientific">Paracoccus benzoatiresistens</name>
    <dbReference type="NCBI Taxonomy" id="2997341"/>
    <lineage>
        <taxon>Bacteria</taxon>
        <taxon>Pseudomonadati</taxon>
        <taxon>Pseudomonadota</taxon>
        <taxon>Alphaproteobacteria</taxon>
        <taxon>Rhodobacterales</taxon>
        <taxon>Paracoccaceae</taxon>
        <taxon>Paracoccus</taxon>
    </lineage>
</organism>
<evidence type="ECO:0000313" key="2">
    <source>
        <dbReference type="Proteomes" id="UP001149822"/>
    </source>
</evidence>
<proteinExistence type="predicted"/>
<dbReference type="InterPro" id="IPR020378">
    <property type="entry name" value="DUF4186"/>
</dbReference>
<reference evidence="1" key="1">
    <citation type="submission" date="2022-12" db="EMBL/GenBank/DDBJ databases">
        <title>Paracoccus sp. EF6 isolated from a lake water.</title>
        <authorList>
            <person name="Liu H."/>
        </authorList>
    </citation>
    <scope>NUCLEOTIDE SEQUENCE</scope>
    <source>
        <strain evidence="1">EF6</strain>
    </source>
</reference>
<dbReference type="EMBL" id="JAPTYD010000063">
    <property type="protein sequence ID" value="MCZ0964040.1"/>
    <property type="molecule type" value="Genomic_DNA"/>
</dbReference>
<dbReference type="RefSeq" id="WP_268944138.1">
    <property type="nucleotide sequence ID" value="NZ_JAPTYD010000063.1"/>
</dbReference>
<name>A0ABT4JBH3_9RHOB</name>
<evidence type="ECO:0000313" key="1">
    <source>
        <dbReference type="EMBL" id="MCZ0964040.1"/>
    </source>
</evidence>
<dbReference type="Pfam" id="PF13811">
    <property type="entry name" value="DUF4186"/>
    <property type="match status" value="1"/>
</dbReference>